<evidence type="ECO:0000256" key="6">
    <source>
        <dbReference type="ARBA" id="ARBA00022692"/>
    </source>
</evidence>
<dbReference type="RefSeq" id="WP_282756896.1">
    <property type="nucleotide sequence ID" value="NZ_JASCTH010000001.1"/>
</dbReference>
<dbReference type="CDD" id="cd17546">
    <property type="entry name" value="REC_hyHK_CKI1_RcsC-like"/>
    <property type="match status" value="1"/>
</dbReference>
<dbReference type="GO" id="GO:0016301">
    <property type="term" value="F:kinase activity"/>
    <property type="evidence" value="ECO:0007669"/>
    <property type="project" value="UniProtKB-KW"/>
</dbReference>
<dbReference type="PROSITE" id="PS50109">
    <property type="entry name" value="HIS_KIN"/>
    <property type="match status" value="1"/>
</dbReference>
<evidence type="ECO:0000313" key="17">
    <source>
        <dbReference type="Proteomes" id="UP001241758"/>
    </source>
</evidence>
<keyword evidence="5" id="KW-0808">Transferase</keyword>
<reference evidence="16 17" key="1">
    <citation type="submission" date="2023-05" db="EMBL/GenBank/DDBJ databases">
        <title>Actinoplanes sp. NEAU-A12 genome sequencing.</title>
        <authorList>
            <person name="Wang Z.-S."/>
        </authorList>
    </citation>
    <scope>NUCLEOTIDE SEQUENCE [LARGE SCALE GENOMIC DNA]</scope>
    <source>
        <strain evidence="16 17">NEAU-A12</strain>
    </source>
</reference>
<dbReference type="SMART" id="SM00448">
    <property type="entry name" value="REC"/>
    <property type="match status" value="1"/>
</dbReference>
<proteinExistence type="predicted"/>
<name>A0ABT6WBM7_9ACTN</name>
<dbReference type="InterPro" id="IPR036097">
    <property type="entry name" value="HisK_dim/P_sf"/>
</dbReference>
<dbReference type="CDD" id="cd00082">
    <property type="entry name" value="HisKA"/>
    <property type="match status" value="1"/>
</dbReference>
<dbReference type="Pfam" id="PF01627">
    <property type="entry name" value="Hpt"/>
    <property type="match status" value="1"/>
</dbReference>
<dbReference type="InterPro" id="IPR005467">
    <property type="entry name" value="His_kinase_dom"/>
</dbReference>
<dbReference type="Gene3D" id="1.10.287.130">
    <property type="match status" value="1"/>
</dbReference>
<dbReference type="Gene3D" id="3.30.565.10">
    <property type="entry name" value="Histidine kinase-like ATPase, C-terminal domain"/>
    <property type="match status" value="1"/>
</dbReference>
<organism evidence="16 17">
    <name type="scientific">Actinoplanes sandaracinus</name>
    <dbReference type="NCBI Taxonomy" id="3045177"/>
    <lineage>
        <taxon>Bacteria</taxon>
        <taxon>Bacillati</taxon>
        <taxon>Actinomycetota</taxon>
        <taxon>Actinomycetes</taxon>
        <taxon>Micromonosporales</taxon>
        <taxon>Micromonosporaceae</taxon>
        <taxon>Actinoplanes</taxon>
    </lineage>
</organism>
<dbReference type="SUPFAM" id="SSF55874">
    <property type="entry name" value="ATPase domain of HSP90 chaperone/DNA topoisomerase II/histidine kinase"/>
    <property type="match status" value="1"/>
</dbReference>
<accession>A0ABT6WBM7</accession>
<feature type="domain" description="Response regulatory" evidence="13">
    <location>
        <begin position="449"/>
        <end position="564"/>
    </location>
</feature>
<dbReference type="Proteomes" id="UP001241758">
    <property type="component" value="Unassembled WGS sequence"/>
</dbReference>
<comment type="catalytic activity">
    <reaction evidence="1">
        <text>ATP + protein L-histidine = ADP + protein N-phospho-L-histidine.</text>
        <dbReference type="EC" id="2.7.13.3"/>
    </reaction>
</comment>
<feature type="domain" description="HAMP" evidence="14">
    <location>
        <begin position="162"/>
        <end position="214"/>
    </location>
</feature>
<dbReference type="Gene3D" id="3.40.50.2300">
    <property type="match status" value="1"/>
</dbReference>
<evidence type="ECO:0000256" key="3">
    <source>
        <dbReference type="ARBA" id="ARBA00012438"/>
    </source>
</evidence>
<dbReference type="Pfam" id="PF02518">
    <property type="entry name" value="HATPase_c"/>
    <property type="match status" value="1"/>
</dbReference>
<dbReference type="EC" id="2.7.13.3" evidence="3"/>
<dbReference type="Pfam" id="PF00072">
    <property type="entry name" value="Response_reg"/>
    <property type="match status" value="1"/>
</dbReference>
<keyword evidence="4 9" id="KW-0597">Phosphoprotein</keyword>
<comment type="subcellular location">
    <subcellularLocation>
        <location evidence="2">Cell membrane</location>
    </subcellularLocation>
</comment>
<dbReference type="PROSITE" id="PS50885">
    <property type="entry name" value="HAMP"/>
    <property type="match status" value="1"/>
</dbReference>
<sequence length="703" mass="74741">MGDRNGWSTGRLLRAGMLLTLAAVTAVAVTGLLRNGESLRAQDAVRQSSVLLERIGELRTAVDARGSGGPAAADVVRPRVAELAALAGPDPVHHELLRRIDPAGDVAGLRAAVDEMRRHEQIRLDRRIGEASAVARNSRWMISWVAVLCGLLVLIGGQMLVRRFTRAAAEITAAAGRARRGEPALPVTVRSPRELAELAAVCNASAAAHARARDEAKTVTAAGSAFLNAMSHEIRTPMTAVTAMTGMLLETDLDERQRELTETVHASGTALLAVVDDLLELALIETGELRLERRPFALRGCMRRAMEPVTAQAEANGLHLAGHLAAGCPERARGDEQRVRRILTAVLRQAVANTEHGAVTVTVSAQEDGDRLLVRFAVRDTGLGVASERRPDSGALLAWRLAASMGGAITTDCRPGKGTTVTVALRLETARQPERPGRSAPAGREKSLLVLIAEADLVGRRLTRRLLERRGHRVVTVTDGEAAVEAVQRDRYDLVLMGSGLPVLDGPSATGLIHAEPPRHGAPRIVAVCPGPEDHEDFVRAGVDGILTGPVDAGELERVLAAAAYADVRLAGLGPLPGPGDGESATIRACVDVMAGPDAEAADRRRLAEILHNFADRLPGLLDRMDSAAASGDTRNLARLAHSLKASSATLGANRFAARCADLEDRARHAPEASPEVLRDLHERAREVGETMETISRQLTRAS</sequence>
<evidence type="ECO:0000259" key="13">
    <source>
        <dbReference type="PROSITE" id="PS50110"/>
    </source>
</evidence>
<dbReference type="PROSITE" id="PS50894">
    <property type="entry name" value="HPT"/>
    <property type="match status" value="1"/>
</dbReference>
<dbReference type="Pfam" id="PF00512">
    <property type="entry name" value="HisKA"/>
    <property type="match status" value="1"/>
</dbReference>
<evidence type="ECO:0000256" key="11">
    <source>
        <dbReference type="SAM" id="Phobius"/>
    </source>
</evidence>
<dbReference type="InterPro" id="IPR036641">
    <property type="entry name" value="HPT_dom_sf"/>
</dbReference>
<keyword evidence="17" id="KW-1185">Reference proteome</keyword>
<dbReference type="InterPro" id="IPR003661">
    <property type="entry name" value="HisK_dim/P_dom"/>
</dbReference>
<feature type="modified residue" description="Phosphohistidine" evidence="9">
    <location>
        <position position="642"/>
    </location>
</feature>
<feature type="domain" description="HPt" evidence="15">
    <location>
        <begin position="603"/>
        <end position="695"/>
    </location>
</feature>
<evidence type="ECO:0000256" key="1">
    <source>
        <dbReference type="ARBA" id="ARBA00000085"/>
    </source>
</evidence>
<evidence type="ECO:0000259" key="12">
    <source>
        <dbReference type="PROSITE" id="PS50109"/>
    </source>
</evidence>
<dbReference type="PANTHER" id="PTHR45339:SF5">
    <property type="entry name" value="HISTIDINE KINASE"/>
    <property type="match status" value="1"/>
</dbReference>
<dbReference type="PROSITE" id="PS50110">
    <property type="entry name" value="RESPONSE_REGULATORY"/>
    <property type="match status" value="1"/>
</dbReference>
<keyword evidence="11" id="KW-0472">Membrane</keyword>
<feature type="domain" description="Histidine kinase" evidence="12">
    <location>
        <begin position="229"/>
        <end position="429"/>
    </location>
</feature>
<feature type="transmembrane region" description="Helical" evidence="11">
    <location>
        <begin position="12"/>
        <end position="33"/>
    </location>
</feature>
<evidence type="ECO:0000256" key="7">
    <source>
        <dbReference type="ARBA" id="ARBA00022777"/>
    </source>
</evidence>
<dbReference type="SMART" id="SM00073">
    <property type="entry name" value="HPT"/>
    <property type="match status" value="1"/>
</dbReference>
<dbReference type="Gene3D" id="1.20.120.160">
    <property type="entry name" value="HPT domain"/>
    <property type="match status" value="1"/>
</dbReference>
<comment type="caution">
    <text evidence="16">The sequence shown here is derived from an EMBL/GenBank/DDBJ whole genome shotgun (WGS) entry which is preliminary data.</text>
</comment>
<dbReference type="InterPro" id="IPR001789">
    <property type="entry name" value="Sig_transdc_resp-reg_receiver"/>
</dbReference>
<feature type="transmembrane region" description="Helical" evidence="11">
    <location>
        <begin position="141"/>
        <end position="161"/>
    </location>
</feature>
<keyword evidence="6 11" id="KW-0812">Transmembrane</keyword>
<dbReference type="SUPFAM" id="SSF47226">
    <property type="entry name" value="Histidine-containing phosphotransfer domain, HPT domain"/>
    <property type="match status" value="1"/>
</dbReference>
<dbReference type="CDD" id="cd00088">
    <property type="entry name" value="HPT"/>
    <property type="match status" value="1"/>
</dbReference>
<evidence type="ECO:0000313" key="16">
    <source>
        <dbReference type="EMBL" id="MDI6097109.1"/>
    </source>
</evidence>
<dbReference type="InterPro" id="IPR003594">
    <property type="entry name" value="HATPase_dom"/>
</dbReference>
<protein>
    <recommendedName>
        <fullName evidence="3">histidine kinase</fullName>
        <ecNumber evidence="3">2.7.13.3</ecNumber>
    </recommendedName>
</protein>
<evidence type="ECO:0000259" key="15">
    <source>
        <dbReference type="PROSITE" id="PS50894"/>
    </source>
</evidence>
<evidence type="ECO:0000256" key="9">
    <source>
        <dbReference type="PROSITE-ProRule" id="PRU00110"/>
    </source>
</evidence>
<dbReference type="SUPFAM" id="SSF52172">
    <property type="entry name" value="CheY-like"/>
    <property type="match status" value="1"/>
</dbReference>
<gene>
    <name evidence="16" type="ORF">QLQ12_00610</name>
</gene>
<evidence type="ECO:0000256" key="5">
    <source>
        <dbReference type="ARBA" id="ARBA00022679"/>
    </source>
</evidence>
<dbReference type="SUPFAM" id="SSF47384">
    <property type="entry name" value="Homodimeric domain of signal transducing histidine kinase"/>
    <property type="match status" value="1"/>
</dbReference>
<keyword evidence="7 16" id="KW-0418">Kinase</keyword>
<dbReference type="PANTHER" id="PTHR45339">
    <property type="entry name" value="HYBRID SIGNAL TRANSDUCTION HISTIDINE KINASE J"/>
    <property type="match status" value="1"/>
</dbReference>
<keyword evidence="8 11" id="KW-1133">Transmembrane helix</keyword>
<dbReference type="InterPro" id="IPR008207">
    <property type="entry name" value="Sig_transdc_His_kin_Hpt_dom"/>
</dbReference>
<dbReference type="InterPro" id="IPR011006">
    <property type="entry name" value="CheY-like_superfamily"/>
</dbReference>
<dbReference type="SMART" id="SM00387">
    <property type="entry name" value="HATPase_c"/>
    <property type="match status" value="1"/>
</dbReference>
<evidence type="ECO:0000256" key="2">
    <source>
        <dbReference type="ARBA" id="ARBA00004236"/>
    </source>
</evidence>
<dbReference type="InterPro" id="IPR036890">
    <property type="entry name" value="HATPase_C_sf"/>
</dbReference>
<evidence type="ECO:0000256" key="8">
    <source>
        <dbReference type="ARBA" id="ARBA00022989"/>
    </source>
</evidence>
<dbReference type="EMBL" id="JASCTH010000001">
    <property type="protein sequence ID" value="MDI6097109.1"/>
    <property type="molecule type" value="Genomic_DNA"/>
</dbReference>
<dbReference type="InterPro" id="IPR003660">
    <property type="entry name" value="HAMP_dom"/>
</dbReference>
<evidence type="ECO:0000259" key="14">
    <source>
        <dbReference type="PROSITE" id="PS50885"/>
    </source>
</evidence>
<dbReference type="SMART" id="SM00388">
    <property type="entry name" value="HisKA"/>
    <property type="match status" value="1"/>
</dbReference>
<comment type="caution">
    <text evidence="10">Lacks conserved residue(s) required for the propagation of feature annotation.</text>
</comment>
<evidence type="ECO:0000256" key="10">
    <source>
        <dbReference type="PROSITE-ProRule" id="PRU00169"/>
    </source>
</evidence>
<evidence type="ECO:0000256" key="4">
    <source>
        <dbReference type="ARBA" id="ARBA00022553"/>
    </source>
</evidence>